<sequence>MKSKLLTLPFGLTLLFGLAILNGCSSAKPVDSHLVSASGVDTAFLVSKKASLVGQIEYSKADTKSSAALNQTQTNIKVFKDEENTLTLAQVKSCNNCNYHLERGHKGVLFPIGDANQHTYIGRKKLASLYSEHPIYVDKIRDFIRANPSQVEHEEACIDVLAVYSKTSRIEVGTITDCATPLKSHAIKNVQMVPLG</sequence>
<feature type="chain" id="PRO_5032642901" description="Lipoprotein" evidence="1">
    <location>
        <begin position="28"/>
        <end position="196"/>
    </location>
</feature>
<accession>A0A8B3DES6</accession>
<reference evidence="2 3" key="1">
    <citation type="submission" date="2018-08" db="EMBL/GenBank/DDBJ databases">
        <title>Vibrio harveyi strains pathogenic to white snook Centropomus viridis Lockington (1877) and potential probiotic bacteria.</title>
        <authorList>
            <person name="Soto-Rodriguez S."/>
            <person name="Gomez-Gil B."/>
            <person name="Lozano-Olvera R."/>
        </authorList>
    </citation>
    <scope>NUCLEOTIDE SEQUENCE [LARGE SCALE GENOMIC DNA]</scope>
    <source>
        <strain evidence="2 3">CAIM 1508</strain>
    </source>
</reference>
<evidence type="ECO:0000256" key="1">
    <source>
        <dbReference type="SAM" id="SignalP"/>
    </source>
</evidence>
<protein>
    <recommendedName>
        <fullName evidence="4">Lipoprotein</fullName>
    </recommendedName>
</protein>
<name>A0A8B3DES6_VIBHA</name>
<organism evidence="2 3">
    <name type="scientific">Vibrio harveyi</name>
    <name type="common">Beneckea harveyi</name>
    <dbReference type="NCBI Taxonomy" id="669"/>
    <lineage>
        <taxon>Bacteria</taxon>
        <taxon>Pseudomonadati</taxon>
        <taxon>Pseudomonadota</taxon>
        <taxon>Gammaproteobacteria</taxon>
        <taxon>Vibrionales</taxon>
        <taxon>Vibrionaceae</taxon>
        <taxon>Vibrio</taxon>
    </lineage>
</organism>
<dbReference type="Proteomes" id="UP000253437">
    <property type="component" value="Unassembled WGS sequence"/>
</dbReference>
<evidence type="ECO:0000313" key="2">
    <source>
        <dbReference type="EMBL" id="RIW11908.1"/>
    </source>
</evidence>
<dbReference type="RefSeq" id="WP_053053875.1">
    <property type="nucleotide sequence ID" value="NZ_CP143558.1"/>
</dbReference>
<evidence type="ECO:0000313" key="3">
    <source>
        <dbReference type="Proteomes" id="UP000253437"/>
    </source>
</evidence>
<feature type="signal peptide" evidence="1">
    <location>
        <begin position="1"/>
        <end position="27"/>
    </location>
</feature>
<comment type="caution">
    <text evidence="2">The sequence shown here is derived from an EMBL/GenBank/DDBJ whole genome shotgun (WGS) entry which is preliminary data.</text>
</comment>
<dbReference type="EMBL" id="QOUW02000048">
    <property type="protein sequence ID" value="RIW11908.1"/>
    <property type="molecule type" value="Genomic_DNA"/>
</dbReference>
<evidence type="ECO:0008006" key="4">
    <source>
        <dbReference type="Google" id="ProtNLM"/>
    </source>
</evidence>
<proteinExistence type="predicted"/>
<dbReference type="AlphaFoldDB" id="A0A8B3DES6"/>
<gene>
    <name evidence="2" type="ORF">DS957_013980</name>
</gene>
<keyword evidence="1" id="KW-0732">Signal</keyword>